<dbReference type="AlphaFoldDB" id="A0AAW0GL20"/>
<protein>
    <recommendedName>
        <fullName evidence="3">F-box domain-containing protein</fullName>
    </recommendedName>
</protein>
<evidence type="ECO:0000313" key="2">
    <source>
        <dbReference type="Proteomes" id="UP001385951"/>
    </source>
</evidence>
<proteinExistence type="predicted"/>
<accession>A0AAW0GL20</accession>
<dbReference type="Proteomes" id="UP001385951">
    <property type="component" value="Unassembled WGS sequence"/>
</dbReference>
<dbReference type="EMBL" id="JASBNA010000006">
    <property type="protein sequence ID" value="KAK7690627.1"/>
    <property type="molecule type" value="Genomic_DNA"/>
</dbReference>
<sequence>MNLAKYQDVHPLPVEIAERIIDYLGDQVALNFHDAEACQITYGTLLNCALVCRACRIRSLRNLYRSIRLDPEDFDRHGRDLLHTIKMSPDIRSCVRAWAICELPPSSSFLVMSAATRTNTSTRALHFIGCQYAIDHLMFFKIITTFRHRLSFLSLLNVNITKNRFFRLLSTLPHLTFLVVSHNLINDSEKHRDMFPKRKPPECRLKGLIINTSNNGEDNELTFEALLHFPSLLSSLETFIVMVHPTWIGSTPMESVTSILANAAPTLTHVGFTFGDSEFDDVIDSDSPRQPIHL</sequence>
<dbReference type="Gene3D" id="3.80.10.10">
    <property type="entry name" value="Ribonuclease Inhibitor"/>
    <property type="match status" value="1"/>
</dbReference>
<reference evidence="1 2" key="1">
    <citation type="submission" date="2022-09" db="EMBL/GenBank/DDBJ databases">
        <authorList>
            <person name="Palmer J.M."/>
        </authorList>
    </citation>
    <scope>NUCLEOTIDE SEQUENCE [LARGE SCALE GENOMIC DNA]</scope>
    <source>
        <strain evidence="1 2">DSM 7382</strain>
    </source>
</reference>
<keyword evidence="2" id="KW-1185">Reference proteome</keyword>
<gene>
    <name evidence="1" type="ORF">QCA50_005726</name>
</gene>
<dbReference type="SUPFAM" id="SSF52047">
    <property type="entry name" value="RNI-like"/>
    <property type="match status" value="1"/>
</dbReference>
<dbReference type="InterPro" id="IPR032675">
    <property type="entry name" value="LRR_dom_sf"/>
</dbReference>
<evidence type="ECO:0008006" key="3">
    <source>
        <dbReference type="Google" id="ProtNLM"/>
    </source>
</evidence>
<comment type="caution">
    <text evidence="1">The sequence shown here is derived from an EMBL/GenBank/DDBJ whole genome shotgun (WGS) entry which is preliminary data.</text>
</comment>
<evidence type="ECO:0000313" key="1">
    <source>
        <dbReference type="EMBL" id="KAK7690627.1"/>
    </source>
</evidence>
<name>A0AAW0GL20_9APHY</name>
<organism evidence="1 2">
    <name type="scientific">Cerrena zonata</name>
    <dbReference type="NCBI Taxonomy" id="2478898"/>
    <lineage>
        <taxon>Eukaryota</taxon>
        <taxon>Fungi</taxon>
        <taxon>Dikarya</taxon>
        <taxon>Basidiomycota</taxon>
        <taxon>Agaricomycotina</taxon>
        <taxon>Agaricomycetes</taxon>
        <taxon>Polyporales</taxon>
        <taxon>Cerrenaceae</taxon>
        <taxon>Cerrena</taxon>
    </lineage>
</organism>